<evidence type="ECO:0000313" key="8">
    <source>
        <dbReference type="EnsemblFungi" id="FOXG_03980P0"/>
    </source>
</evidence>
<evidence type="ECO:0000256" key="6">
    <source>
        <dbReference type="ARBA" id="ARBA00023136"/>
    </source>
</evidence>
<evidence type="ECO:0000256" key="3">
    <source>
        <dbReference type="ARBA" id="ARBA00022448"/>
    </source>
</evidence>
<dbReference type="GO" id="GO:0016020">
    <property type="term" value="C:membrane"/>
    <property type="evidence" value="ECO:0007669"/>
    <property type="project" value="TreeGrafter"/>
</dbReference>
<dbReference type="EnsemblFungi" id="FOXG_03980T0">
    <property type="protein sequence ID" value="FOXG_03980P0"/>
    <property type="gene ID" value="FOXG_03980"/>
</dbReference>
<dbReference type="InterPro" id="IPR051788">
    <property type="entry name" value="MFS_Transporter"/>
</dbReference>
<evidence type="ECO:0000256" key="4">
    <source>
        <dbReference type="ARBA" id="ARBA00022692"/>
    </source>
</evidence>
<evidence type="ECO:0000256" key="2">
    <source>
        <dbReference type="ARBA" id="ARBA00008335"/>
    </source>
</evidence>
<comment type="subcellular location">
    <subcellularLocation>
        <location evidence="1">Endomembrane system</location>
        <topology evidence="1">Multi-pass membrane protein</topology>
    </subcellularLocation>
</comment>
<keyword evidence="3" id="KW-0813">Transport</keyword>
<organism evidence="8 9">
    <name type="scientific">Fusarium oxysporum (strain Fo5176)</name>
    <name type="common">Fusarium vascular wilt</name>
    <dbReference type="NCBI Taxonomy" id="660025"/>
    <lineage>
        <taxon>Eukaryota</taxon>
        <taxon>Fungi</taxon>
        <taxon>Dikarya</taxon>
        <taxon>Ascomycota</taxon>
        <taxon>Pezizomycotina</taxon>
        <taxon>Sordariomycetes</taxon>
        <taxon>Hypocreomycetidae</taxon>
        <taxon>Hypocreales</taxon>
        <taxon>Nectriaceae</taxon>
        <taxon>Fusarium</taxon>
        <taxon>Fusarium oxysporum species complex</taxon>
    </lineage>
</organism>
<sequence length="275" mass="29614">MNELANKLLYYTSSSTSSTQPSPTHHFILRQSSQDSDTTNVSPIDQPQDGLAVYTIQTSKKTIILYRGEPNPQQVVGECKAAFMGLSMHLSLHGSQFSIRNSTTGTKFIVESPSYGRLKRRNASAIVGSSVATDFWGGMTIGRLFYILDYGQIGKVLGHVPVYRGDNRLGAGVLVGAKPGSNIEIQRPMYPVAIVLIPKFTPRSLHVGTIGFAASFGGSDGAILPFAVGAIAQGKGVQTLQPIVLAISVVLGCLWLLLPRKLMEKHQAESNDSPR</sequence>
<evidence type="ECO:0000256" key="5">
    <source>
        <dbReference type="ARBA" id="ARBA00022989"/>
    </source>
</evidence>
<dbReference type="PANTHER" id="PTHR23514">
    <property type="entry name" value="BYPASS OF STOP CODON PROTEIN 6"/>
    <property type="match status" value="1"/>
</dbReference>
<keyword evidence="6 7" id="KW-0472">Membrane</keyword>
<reference evidence="9" key="1">
    <citation type="journal article" date="2012" name="Mol. Plant Microbe Interact.">
        <title>A highly conserved effector in Fusarium oxysporum is required for full virulence on Arabidopsis.</title>
        <authorList>
            <person name="Thatcher L.F."/>
            <person name="Gardiner D.M."/>
            <person name="Kazan K."/>
            <person name="Manners J."/>
        </authorList>
    </citation>
    <scope>NUCLEOTIDE SEQUENCE [LARGE SCALE GENOMIC DNA]</scope>
    <source>
        <strain evidence="9">Fo5176</strain>
    </source>
</reference>
<dbReference type="SUPFAM" id="SSF103473">
    <property type="entry name" value="MFS general substrate transporter"/>
    <property type="match status" value="1"/>
</dbReference>
<evidence type="ECO:0000256" key="1">
    <source>
        <dbReference type="ARBA" id="ARBA00004127"/>
    </source>
</evidence>
<dbReference type="InterPro" id="IPR036259">
    <property type="entry name" value="MFS_trans_sf"/>
</dbReference>
<dbReference type="AlphaFoldDB" id="A0A0D2XJ71"/>
<proteinExistence type="inferred from homology"/>
<name>A0A0D2XJ71_FUSOF</name>
<keyword evidence="4 7" id="KW-0812">Transmembrane</keyword>
<protein>
    <submittedName>
        <fullName evidence="8">Uncharacterized protein</fullName>
    </submittedName>
</protein>
<accession>A0A0D2XJ71</accession>
<dbReference type="PANTHER" id="PTHR23514:SF3">
    <property type="entry name" value="BYPASS OF STOP CODON PROTEIN 6"/>
    <property type="match status" value="1"/>
</dbReference>
<keyword evidence="5 7" id="KW-1133">Transmembrane helix</keyword>
<comment type="similarity">
    <text evidence="2">Belongs to the major facilitator superfamily.</text>
</comment>
<dbReference type="GO" id="GO:0012505">
    <property type="term" value="C:endomembrane system"/>
    <property type="evidence" value="ECO:0007669"/>
    <property type="project" value="UniProtKB-SubCell"/>
</dbReference>
<feature type="transmembrane region" description="Helical" evidence="7">
    <location>
        <begin position="240"/>
        <end position="258"/>
    </location>
</feature>
<evidence type="ECO:0000313" key="9">
    <source>
        <dbReference type="Proteomes" id="UP000002489"/>
    </source>
</evidence>
<dbReference type="Proteomes" id="UP000002489">
    <property type="component" value="Unassembled WGS sequence"/>
</dbReference>
<reference evidence="8" key="2">
    <citation type="submission" date="2025-08" db="UniProtKB">
        <authorList>
            <consortium name="EnsemblFungi"/>
        </authorList>
    </citation>
    <scope>IDENTIFICATION</scope>
    <source>
        <strain evidence="8">4287 / CBS 123668 / FGSC 9935 / NRRL 34936</strain>
    </source>
</reference>
<evidence type="ECO:0000256" key="7">
    <source>
        <dbReference type="SAM" id="Phobius"/>
    </source>
</evidence>